<gene>
    <name evidence="6" type="ORF">GCM10010885_18190</name>
</gene>
<dbReference type="Pfam" id="PF02646">
    <property type="entry name" value="RmuC"/>
    <property type="match status" value="1"/>
</dbReference>
<dbReference type="EMBL" id="BMOY01000029">
    <property type="protein sequence ID" value="GGJ09453.1"/>
    <property type="molecule type" value="Genomic_DNA"/>
</dbReference>
<dbReference type="InterPro" id="IPR003798">
    <property type="entry name" value="DNA_recombination_RmuC"/>
</dbReference>
<feature type="coiled-coil region" evidence="5">
    <location>
        <begin position="393"/>
        <end position="427"/>
    </location>
</feature>
<evidence type="ECO:0000256" key="3">
    <source>
        <dbReference type="ARBA" id="ARBA00023054"/>
    </source>
</evidence>
<protein>
    <submittedName>
        <fullName evidence="6">DNA recombination protein RmuC</fullName>
    </submittedName>
</protein>
<keyword evidence="7" id="KW-1185">Reference proteome</keyword>
<keyword evidence="3 5" id="KW-0175">Coiled coil</keyword>
<dbReference type="Proteomes" id="UP000637695">
    <property type="component" value="Unassembled WGS sequence"/>
</dbReference>
<dbReference type="RefSeq" id="WP_188882583.1">
    <property type="nucleotide sequence ID" value="NZ_BMOY01000029.1"/>
</dbReference>
<evidence type="ECO:0000256" key="5">
    <source>
        <dbReference type="SAM" id="Coils"/>
    </source>
</evidence>
<evidence type="ECO:0000313" key="6">
    <source>
        <dbReference type="EMBL" id="GGJ09453.1"/>
    </source>
</evidence>
<dbReference type="AlphaFoldDB" id="A0A917KDK4"/>
<reference evidence="6" key="1">
    <citation type="journal article" date="2014" name="Int. J. Syst. Evol. Microbiol.">
        <title>Complete genome sequence of Corynebacterium casei LMG S-19264T (=DSM 44701T), isolated from a smear-ripened cheese.</title>
        <authorList>
            <consortium name="US DOE Joint Genome Institute (JGI-PGF)"/>
            <person name="Walter F."/>
            <person name="Albersmeier A."/>
            <person name="Kalinowski J."/>
            <person name="Ruckert C."/>
        </authorList>
    </citation>
    <scope>NUCLEOTIDE SEQUENCE</scope>
    <source>
        <strain evidence="6">JCM 18487</strain>
    </source>
</reference>
<evidence type="ECO:0000256" key="1">
    <source>
        <dbReference type="ARBA" id="ARBA00003416"/>
    </source>
</evidence>
<proteinExistence type="inferred from homology"/>
<feature type="coiled-coil region" evidence="5">
    <location>
        <begin position="119"/>
        <end position="153"/>
    </location>
</feature>
<name>A0A917KDK4_9BACL</name>
<evidence type="ECO:0000256" key="2">
    <source>
        <dbReference type="ARBA" id="ARBA00009840"/>
    </source>
</evidence>
<organism evidence="6 7">
    <name type="scientific">Alicyclobacillus cellulosilyticus</name>
    <dbReference type="NCBI Taxonomy" id="1003997"/>
    <lineage>
        <taxon>Bacteria</taxon>
        <taxon>Bacillati</taxon>
        <taxon>Bacillota</taxon>
        <taxon>Bacilli</taxon>
        <taxon>Bacillales</taxon>
        <taxon>Alicyclobacillaceae</taxon>
        <taxon>Alicyclobacillus</taxon>
    </lineage>
</organism>
<comment type="function">
    <text evidence="1">Involved in DNA recombination.</text>
</comment>
<evidence type="ECO:0000256" key="4">
    <source>
        <dbReference type="ARBA" id="ARBA00023172"/>
    </source>
</evidence>
<evidence type="ECO:0000313" key="7">
    <source>
        <dbReference type="Proteomes" id="UP000637695"/>
    </source>
</evidence>
<accession>A0A917KDK4</accession>
<reference evidence="6" key="2">
    <citation type="submission" date="2020-09" db="EMBL/GenBank/DDBJ databases">
        <authorList>
            <person name="Sun Q."/>
            <person name="Ohkuma M."/>
        </authorList>
    </citation>
    <scope>NUCLEOTIDE SEQUENCE</scope>
    <source>
        <strain evidence="6">JCM 18487</strain>
    </source>
</reference>
<keyword evidence="4" id="KW-0233">DNA recombination</keyword>
<dbReference type="GO" id="GO:0006310">
    <property type="term" value="P:DNA recombination"/>
    <property type="evidence" value="ECO:0007669"/>
    <property type="project" value="UniProtKB-KW"/>
</dbReference>
<comment type="caution">
    <text evidence="6">The sequence shown here is derived from an EMBL/GenBank/DDBJ whole genome shotgun (WGS) entry which is preliminary data.</text>
</comment>
<dbReference type="PANTHER" id="PTHR30563">
    <property type="entry name" value="DNA RECOMBINATION PROTEIN RMUC"/>
    <property type="match status" value="1"/>
</dbReference>
<comment type="similarity">
    <text evidence="2">Belongs to the RmuC family.</text>
</comment>
<sequence length="458" mass="51475">MTNHWTEALLAALLVAQGVTWVLLAAVWLRTSRREADAQHRWQAMERALERMEASVRSEIATGRRESQEAERLSREELANTLLRVQRQLTDVLEQMAKRNMDLLAQASAQVGELTRLNEQKLEGVRAAVEQRLAALQEENRQKLEHIRATVDEKLHATLEQRLGESFKLVSERLEQVHRGLGEMQTLAAGVGDLKRVLTNVKVRGVLGEVQLGSLLEQMLAPDQYATNVAVRPGSGERVEFAIRLPARDGDAGFIWLPLDAKFPLEDYQRLLEAQETGDALLFQEASKHLEARIKASAKEIHDKYIHPPATTDFALLFLPVEGLFAEVLRRSGLMETIYREYRVILTGPTTLAALLNTLQMGFRTLAIERRASEVWQLLGAVKAEFNKFGGILEKTQRKLQEASHTIEEATRKTRTIERKLRHVEALPSAEARRVLPDIAWEAEEDMAAGGLDSGVTG</sequence>
<dbReference type="PANTHER" id="PTHR30563:SF0">
    <property type="entry name" value="DNA RECOMBINATION PROTEIN RMUC"/>
    <property type="match status" value="1"/>
</dbReference>